<sequence length="194" mass="20593">MGAPLRLAGFCVALWLTVMSRAEAQADSNLQVPDGTVRPFPTDGIRRYINGPTDTSIDSRMRFYSRLKDTTLESIGGRVEKDQNGKKWIVNGHSYNVADSTGSRVNTGPINGHTGGMRPMMGEVTREGLHHPYSALQNSDIAEQEQVSGSGGGQGEGESPDSNGTAGNKVSSKSESSKQDRAQGDAGWALLGAP</sequence>
<comment type="caution">
    <text evidence="3">The sequence shown here is derived from an EMBL/GenBank/DDBJ whole genome shotgun (WGS) entry which is preliminary data.</text>
</comment>
<organism evidence="3 4">
    <name type="scientific">Portunus trituberculatus</name>
    <name type="common">Swimming crab</name>
    <name type="synonym">Neptunus trituberculatus</name>
    <dbReference type="NCBI Taxonomy" id="210409"/>
    <lineage>
        <taxon>Eukaryota</taxon>
        <taxon>Metazoa</taxon>
        <taxon>Ecdysozoa</taxon>
        <taxon>Arthropoda</taxon>
        <taxon>Crustacea</taxon>
        <taxon>Multicrustacea</taxon>
        <taxon>Malacostraca</taxon>
        <taxon>Eumalacostraca</taxon>
        <taxon>Eucarida</taxon>
        <taxon>Decapoda</taxon>
        <taxon>Pleocyemata</taxon>
        <taxon>Brachyura</taxon>
        <taxon>Eubrachyura</taxon>
        <taxon>Portunoidea</taxon>
        <taxon>Portunidae</taxon>
        <taxon>Portuninae</taxon>
        <taxon>Portunus</taxon>
    </lineage>
</organism>
<keyword evidence="2" id="KW-0732">Signal</keyword>
<proteinExistence type="predicted"/>
<dbReference type="AlphaFoldDB" id="A0A5B7HUE5"/>
<feature type="region of interest" description="Disordered" evidence="1">
    <location>
        <begin position="100"/>
        <end position="121"/>
    </location>
</feature>
<evidence type="ECO:0000313" key="3">
    <source>
        <dbReference type="EMBL" id="MPC73346.1"/>
    </source>
</evidence>
<dbReference type="EMBL" id="VSRR010036621">
    <property type="protein sequence ID" value="MPC73346.1"/>
    <property type="molecule type" value="Genomic_DNA"/>
</dbReference>
<evidence type="ECO:0000256" key="2">
    <source>
        <dbReference type="SAM" id="SignalP"/>
    </source>
</evidence>
<name>A0A5B7HUE5_PORTR</name>
<dbReference type="Proteomes" id="UP000324222">
    <property type="component" value="Unassembled WGS sequence"/>
</dbReference>
<feature type="chain" id="PRO_5023032098" evidence="2">
    <location>
        <begin position="25"/>
        <end position="194"/>
    </location>
</feature>
<protein>
    <submittedName>
        <fullName evidence="3">Uncharacterized protein</fullName>
    </submittedName>
</protein>
<dbReference type="OrthoDB" id="6381599at2759"/>
<accession>A0A5B7HUE5</accession>
<feature type="compositionally biased region" description="Polar residues" evidence="1">
    <location>
        <begin position="160"/>
        <end position="174"/>
    </location>
</feature>
<feature type="signal peptide" evidence="2">
    <location>
        <begin position="1"/>
        <end position="24"/>
    </location>
</feature>
<evidence type="ECO:0000256" key="1">
    <source>
        <dbReference type="SAM" id="MobiDB-lite"/>
    </source>
</evidence>
<evidence type="ECO:0000313" key="4">
    <source>
        <dbReference type="Proteomes" id="UP000324222"/>
    </source>
</evidence>
<keyword evidence="4" id="KW-1185">Reference proteome</keyword>
<feature type="compositionally biased region" description="Polar residues" evidence="1">
    <location>
        <begin position="100"/>
        <end position="109"/>
    </location>
</feature>
<gene>
    <name evidence="3" type="ORF">E2C01_067669</name>
</gene>
<feature type="region of interest" description="Disordered" evidence="1">
    <location>
        <begin position="142"/>
        <end position="194"/>
    </location>
</feature>
<reference evidence="3 4" key="1">
    <citation type="submission" date="2019-05" db="EMBL/GenBank/DDBJ databases">
        <title>Another draft genome of Portunus trituberculatus and its Hox gene families provides insights of decapod evolution.</title>
        <authorList>
            <person name="Jeong J.-H."/>
            <person name="Song I."/>
            <person name="Kim S."/>
            <person name="Choi T."/>
            <person name="Kim D."/>
            <person name="Ryu S."/>
            <person name="Kim W."/>
        </authorList>
    </citation>
    <scope>NUCLEOTIDE SEQUENCE [LARGE SCALE GENOMIC DNA]</scope>
    <source>
        <tissue evidence="3">Muscle</tissue>
    </source>
</reference>